<feature type="chain" id="PRO_5032536971" description="DNA modification methylase" evidence="2">
    <location>
        <begin position="23"/>
        <end position="198"/>
    </location>
</feature>
<dbReference type="AlphaFoldDB" id="A0A852SNT2"/>
<accession>A0A852SNT2</accession>
<reference evidence="3 4" key="1">
    <citation type="submission" date="2020-07" db="EMBL/GenBank/DDBJ databases">
        <title>Sequencing the genomes of 1000 actinobacteria strains.</title>
        <authorList>
            <person name="Klenk H.-P."/>
        </authorList>
    </citation>
    <scope>NUCLEOTIDE SEQUENCE [LARGE SCALE GENOMIC DNA]</scope>
    <source>
        <strain evidence="3 4">DSM 26474</strain>
    </source>
</reference>
<feature type="region of interest" description="Disordered" evidence="1">
    <location>
        <begin position="157"/>
        <end position="198"/>
    </location>
</feature>
<evidence type="ECO:0000256" key="2">
    <source>
        <dbReference type="SAM" id="SignalP"/>
    </source>
</evidence>
<dbReference type="EMBL" id="JACCBM010000001">
    <property type="protein sequence ID" value="NYD70423.1"/>
    <property type="molecule type" value="Genomic_DNA"/>
</dbReference>
<comment type="caution">
    <text evidence="3">The sequence shown here is derived from an EMBL/GenBank/DDBJ whole genome shotgun (WGS) entry which is preliminary data.</text>
</comment>
<protein>
    <recommendedName>
        <fullName evidence="5">DNA modification methylase</fullName>
    </recommendedName>
</protein>
<keyword evidence="2" id="KW-0732">Signal</keyword>
<proteinExistence type="predicted"/>
<evidence type="ECO:0000313" key="3">
    <source>
        <dbReference type="EMBL" id="NYD70423.1"/>
    </source>
</evidence>
<organism evidence="3 4">
    <name type="scientific">Herbiconiux flava</name>
    <dbReference type="NCBI Taxonomy" id="881268"/>
    <lineage>
        <taxon>Bacteria</taxon>
        <taxon>Bacillati</taxon>
        <taxon>Actinomycetota</taxon>
        <taxon>Actinomycetes</taxon>
        <taxon>Micrococcales</taxon>
        <taxon>Microbacteriaceae</taxon>
        <taxon>Herbiconiux</taxon>
    </lineage>
</organism>
<sequence>MRARFAASVLTAALVVTGTAGCAFITPQVTGEIKQVTDGVNTTIGDVDVRNATLISDSGELASLLVSFVNNTDQPQSVTVQYENGSTGERVSQEVELEGDADNVGTITSFGGSDSEQILLENVTEPGSLFPVYFQYGDTEGEQLMVPVLNTSLPEYDGLAPTATPTPTPTVALPTPTVVPTPEPTSGTEGTQQSPEGE</sequence>
<evidence type="ECO:0000256" key="1">
    <source>
        <dbReference type="SAM" id="MobiDB-lite"/>
    </source>
</evidence>
<dbReference type="PROSITE" id="PS51257">
    <property type="entry name" value="PROKAR_LIPOPROTEIN"/>
    <property type="match status" value="1"/>
</dbReference>
<feature type="signal peptide" evidence="2">
    <location>
        <begin position="1"/>
        <end position="22"/>
    </location>
</feature>
<evidence type="ECO:0000313" key="4">
    <source>
        <dbReference type="Proteomes" id="UP000549913"/>
    </source>
</evidence>
<feature type="compositionally biased region" description="Polar residues" evidence="1">
    <location>
        <begin position="186"/>
        <end position="198"/>
    </location>
</feature>
<gene>
    <name evidence="3" type="ORF">BJ984_001581</name>
</gene>
<feature type="compositionally biased region" description="Low complexity" evidence="1">
    <location>
        <begin position="160"/>
        <end position="176"/>
    </location>
</feature>
<dbReference type="RefSeq" id="WP_179547552.1">
    <property type="nucleotide sequence ID" value="NZ_BSEW01000001.1"/>
</dbReference>
<dbReference type="Proteomes" id="UP000549913">
    <property type="component" value="Unassembled WGS sequence"/>
</dbReference>
<name>A0A852SNT2_9MICO</name>
<keyword evidence="4" id="KW-1185">Reference proteome</keyword>
<evidence type="ECO:0008006" key="5">
    <source>
        <dbReference type="Google" id="ProtNLM"/>
    </source>
</evidence>